<accession>A0A4Y2TX36</accession>
<dbReference type="Proteomes" id="UP000499080">
    <property type="component" value="Unassembled WGS sequence"/>
</dbReference>
<reference evidence="1 2" key="1">
    <citation type="journal article" date="2019" name="Sci. Rep.">
        <title>Orb-weaving spider Araneus ventricosus genome elucidates the spidroin gene catalogue.</title>
        <authorList>
            <person name="Kono N."/>
            <person name="Nakamura H."/>
            <person name="Ohtoshi R."/>
            <person name="Moran D.A.P."/>
            <person name="Shinohara A."/>
            <person name="Yoshida Y."/>
            <person name="Fujiwara M."/>
            <person name="Mori M."/>
            <person name="Tomita M."/>
            <person name="Arakawa K."/>
        </authorList>
    </citation>
    <scope>NUCLEOTIDE SEQUENCE [LARGE SCALE GENOMIC DNA]</scope>
</reference>
<evidence type="ECO:0000313" key="2">
    <source>
        <dbReference type="Proteomes" id="UP000499080"/>
    </source>
</evidence>
<protein>
    <submittedName>
        <fullName evidence="1">Uncharacterized protein</fullName>
    </submittedName>
</protein>
<sequence>MLIKVVALWKSALYESKENRKKGLKAILGRIAQFRIMVRRHERRLRSISTHSQHNNMKEYLYSLGETTFPLLMVGKVMSSNSKLVPWNRPLRLIYRYRLWKFHEIEYGTCLSSTNSPQRCLLN</sequence>
<dbReference type="EMBL" id="BGPR01031280">
    <property type="protein sequence ID" value="GBO04254.1"/>
    <property type="molecule type" value="Genomic_DNA"/>
</dbReference>
<keyword evidence="2" id="KW-1185">Reference proteome</keyword>
<dbReference type="AlphaFoldDB" id="A0A4Y2TX36"/>
<name>A0A4Y2TX36_ARAVE</name>
<gene>
    <name evidence="1" type="ORF">AVEN_256514_1</name>
</gene>
<organism evidence="1 2">
    <name type="scientific">Araneus ventricosus</name>
    <name type="common">Orbweaver spider</name>
    <name type="synonym">Epeira ventricosa</name>
    <dbReference type="NCBI Taxonomy" id="182803"/>
    <lineage>
        <taxon>Eukaryota</taxon>
        <taxon>Metazoa</taxon>
        <taxon>Ecdysozoa</taxon>
        <taxon>Arthropoda</taxon>
        <taxon>Chelicerata</taxon>
        <taxon>Arachnida</taxon>
        <taxon>Araneae</taxon>
        <taxon>Araneomorphae</taxon>
        <taxon>Entelegynae</taxon>
        <taxon>Araneoidea</taxon>
        <taxon>Araneidae</taxon>
        <taxon>Araneus</taxon>
    </lineage>
</organism>
<proteinExistence type="predicted"/>
<comment type="caution">
    <text evidence="1">The sequence shown here is derived from an EMBL/GenBank/DDBJ whole genome shotgun (WGS) entry which is preliminary data.</text>
</comment>
<evidence type="ECO:0000313" key="1">
    <source>
        <dbReference type="EMBL" id="GBO04254.1"/>
    </source>
</evidence>